<feature type="transmembrane region" description="Helical" evidence="1">
    <location>
        <begin position="105"/>
        <end position="125"/>
    </location>
</feature>
<feature type="transmembrane region" description="Helical" evidence="1">
    <location>
        <begin position="204"/>
        <end position="223"/>
    </location>
</feature>
<keyword evidence="3" id="KW-1185">Reference proteome</keyword>
<protein>
    <submittedName>
        <fullName evidence="2">Uncharacterized protein</fullName>
    </submittedName>
</protein>
<proteinExistence type="predicted"/>
<dbReference type="Proteomes" id="UP001597414">
    <property type="component" value="Unassembled WGS sequence"/>
</dbReference>
<reference evidence="3" key="1">
    <citation type="journal article" date="2019" name="Int. J. Syst. Evol. Microbiol.">
        <title>The Global Catalogue of Microorganisms (GCM) 10K type strain sequencing project: providing services to taxonomists for standard genome sequencing and annotation.</title>
        <authorList>
            <consortium name="The Broad Institute Genomics Platform"/>
            <consortium name="The Broad Institute Genome Sequencing Center for Infectious Disease"/>
            <person name="Wu L."/>
            <person name="Ma J."/>
        </authorList>
    </citation>
    <scope>NUCLEOTIDE SEQUENCE [LARGE SCALE GENOMIC DNA]</scope>
    <source>
        <strain evidence="3">KCTC 19812</strain>
    </source>
</reference>
<accession>A0ABW5B4P6</accession>
<name>A0ABW5B4P6_9BACT</name>
<feature type="transmembrane region" description="Helical" evidence="1">
    <location>
        <begin position="41"/>
        <end position="63"/>
    </location>
</feature>
<evidence type="ECO:0000256" key="1">
    <source>
        <dbReference type="SAM" id="Phobius"/>
    </source>
</evidence>
<evidence type="ECO:0000313" key="2">
    <source>
        <dbReference type="EMBL" id="MFD2200409.1"/>
    </source>
</evidence>
<keyword evidence="1" id="KW-1133">Transmembrane helix</keyword>
<dbReference type="EMBL" id="JBHUIV010000005">
    <property type="protein sequence ID" value="MFD2200409.1"/>
    <property type="molecule type" value="Genomic_DNA"/>
</dbReference>
<keyword evidence="1" id="KW-0472">Membrane</keyword>
<feature type="transmembrane region" description="Helical" evidence="1">
    <location>
        <begin position="12"/>
        <end position="29"/>
    </location>
</feature>
<feature type="transmembrane region" description="Helical" evidence="1">
    <location>
        <begin position="75"/>
        <end position="93"/>
    </location>
</feature>
<keyword evidence="1" id="KW-0812">Transmembrane</keyword>
<organism evidence="2 3">
    <name type="scientific">Shivajiella indica</name>
    <dbReference type="NCBI Taxonomy" id="872115"/>
    <lineage>
        <taxon>Bacteria</taxon>
        <taxon>Pseudomonadati</taxon>
        <taxon>Bacteroidota</taxon>
        <taxon>Cytophagia</taxon>
        <taxon>Cytophagales</taxon>
        <taxon>Cyclobacteriaceae</taxon>
        <taxon>Shivajiella</taxon>
    </lineage>
</organism>
<sequence length="241" mass="28221">MNKSLYQNSAFWLVLFFGFAVFGFWKSYFSFPQKDLSFYQHLHGISMTIWCLMLIGQAFLIRFKKFEIHHLVGKSSFVIFPILIISTFLLIHFSLSSFGRINTAILYQMALIVNATIVLVIIYGLGMYFSKDRLTHARYMVCTIFPMFTPITDRIIYNYIRPLIPLAPKIEGMPIVPFFGFLLADIIVIGLTIWDWKAHKLKDVFLVVLGLLLLYHVSVFTFYKFGFWHDFTNWFLGLELT</sequence>
<feature type="transmembrane region" description="Helical" evidence="1">
    <location>
        <begin position="137"/>
        <end position="160"/>
    </location>
</feature>
<dbReference type="RefSeq" id="WP_380800102.1">
    <property type="nucleotide sequence ID" value="NZ_JBHUIV010000005.1"/>
</dbReference>
<evidence type="ECO:0000313" key="3">
    <source>
        <dbReference type="Proteomes" id="UP001597414"/>
    </source>
</evidence>
<feature type="transmembrane region" description="Helical" evidence="1">
    <location>
        <begin position="172"/>
        <end position="192"/>
    </location>
</feature>
<comment type="caution">
    <text evidence="2">The sequence shown here is derived from an EMBL/GenBank/DDBJ whole genome shotgun (WGS) entry which is preliminary data.</text>
</comment>
<gene>
    <name evidence="2" type="ORF">ACFSKV_02450</name>
</gene>